<dbReference type="OrthoDB" id="9803017at2"/>
<sequence length="193" mass="21491">MKGGQTLRIIGGEWRGRRLPFPNVKGLRPTADRVRETVFNWLQVQIPGARCLDLFAGSGAMGFEAASRGAKYVQLVDRSPKVYASLKANRELLDAGMIDIVCQDGLAFLKRGTDEPFDVVLLDPPFDSAIIEPCCQLLEANGWLAPEARIYLELDKSQPMPELPANWELVRERQAGRVAFRLAIRQAPKQGDE</sequence>
<dbReference type="Pfam" id="PF03602">
    <property type="entry name" value="Cons_hypoth95"/>
    <property type="match status" value="1"/>
</dbReference>
<evidence type="ECO:0000256" key="7">
    <source>
        <dbReference type="ARBA" id="ARBA00048326"/>
    </source>
</evidence>
<evidence type="ECO:0000256" key="6">
    <source>
        <dbReference type="ARBA" id="ARBA00022679"/>
    </source>
</evidence>
<dbReference type="InterPro" id="IPR002052">
    <property type="entry name" value="DNA_methylase_N6_adenine_CS"/>
</dbReference>
<dbReference type="PANTHER" id="PTHR43542">
    <property type="entry name" value="METHYLTRANSFERASE"/>
    <property type="match status" value="1"/>
</dbReference>
<protein>
    <recommendedName>
        <fullName evidence="4 8">Ribosomal RNA small subunit methyltransferase D</fullName>
        <ecNumber evidence="3 8">2.1.1.171</ecNumber>
    </recommendedName>
</protein>
<dbReference type="CDD" id="cd02440">
    <property type="entry name" value="AdoMet_MTases"/>
    <property type="match status" value="1"/>
</dbReference>
<dbReference type="EC" id="2.1.1.171" evidence="3 8"/>
<name>A0A3E0WX64_9GAMM</name>
<keyword evidence="8" id="KW-0698">rRNA processing</keyword>
<dbReference type="NCBIfam" id="TIGR00095">
    <property type="entry name" value="16S rRNA (guanine(966)-N(2))-methyltransferase RsmD"/>
    <property type="match status" value="1"/>
</dbReference>
<dbReference type="PIRSF" id="PIRSF004553">
    <property type="entry name" value="CHP00095"/>
    <property type="match status" value="1"/>
</dbReference>
<dbReference type="RefSeq" id="WP_116301738.1">
    <property type="nucleotide sequence ID" value="NZ_NFZV01000006.1"/>
</dbReference>
<keyword evidence="10" id="KW-1185">Reference proteome</keyword>
<dbReference type="SUPFAM" id="SSF53335">
    <property type="entry name" value="S-adenosyl-L-methionine-dependent methyltransferases"/>
    <property type="match status" value="1"/>
</dbReference>
<dbReference type="AlphaFoldDB" id="A0A3E0WX64"/>
<keyword evidence="5 8" id="KW-0489">Methyltransferase</keyword>
<keyword evidence="6 8" id="KW-0808">Transferase</keyword>
<evidence type="ECO:0000256" key="2">
    <source>
        <dbReference type="ARBA" id="ARBA00005269"/>
    </source>
</evidence>
<reference evidence="10" key="1">
    <citation type="submission" date="2017-05" db="EMBL/GenBank/DDBJ databases">
        <authorList>
            <person name="Sharma S."/>
            <person name="Sidhu C."/>
            <person name="Pinnaka A.K."/>
        </authorList>
    </citation>
    <scope>NUCLEOTIDE SEQUENCE [LARGE SCALE GENOMIC DNA]</scope>
    <source>
        <strain evidence="10">AK93</strain>
    </source>
</reference>
<dbReference type="Proteomes" id="UP000256763">
    <property type="component" value="Unassembled WGS sequence"/>
</dbReference>
<comment type="catalytic activity">
    <reaction evidence="7 8">
        <text>guanosine(966) in 16S rRNA + S-adenosyl-L-methionine = N(2)-methylguanosine(966) in 16S rRNA + S-adenosyl-L-homocysteine + H(+)</text>
        <dbReference type="Rhea" id="RHEA:23548"/>
        <dbReference type="Rhea" id="RHEA-COMP:10211"/>
        <dbReference type="Rhea" id="RHEA-COMP:10212"/>
        <dbReference type="ChEBI" id="CHEBI:15378"/>
        <dbReference type="ChEBI" id="CHEBI:57856"/>
        <dbReference type="ChEBI" id="CHEBI:59789"/>
        <dbReference type="ChEBI" id="CHEBI:74269"/>
        <dbReference type="ChEBI" id="CHEBI:74481"/>
        <dbReference type="EC" id="2.1.1.171"/>
    </reaction>
</comment>
<evidence type="ECO:0000256" key="4">
    <source>
        <dbReference type="ARBA" id="ARBA00013682"/>
    </source>
</evidence>
<evidence type="ECO:0000256" key="8">
    <source>
        <dbReference type="PIRNR" id="PIRNR004553"/>
    </source>
</evidence>
<evidence type="ECO:0000313" key="10">
    <source>
        <dbReference type="Proteomes" id="UP000256763"/>
    </source>
</evidence>
<dbReference type="GO" id="GO:0052913">
    <property type="term" value="F:16S rRNA (guanine(966)-N(2))-methyltransferase activity"/>
    <property type="evidence" value="ECO:0007669"/>
    <property type="project" value="UniProtKB-EC"/>
</dbReference>
<comment type="similarity">
    <text evidence="2 8">Belongs to the methyltransferase superfamily. RsmD family.</text>
</comment>
<dbReference type="PANTHER" id="PTHR43542:SF1">
    <property type="entry name" value="METHYLTRANSFERASE"/>
    <property type="match status" value="1"/>
</dbReference>
<comment type="function">
    <text evidence="1 8">Specifically methylates the guanine in position 966 of 16S rRNA in the assembled 30S particle.</text>
</comment>
<dbReference type="InterPro" id="IPR029063">
    <property type="entry name" value="SAM-dependent_MTases_sf"/>
</dbReference>
<dbReference type="GO" id="GO:0003676">
    <property type="term" value="F:nucleic acid binding"/>
    <property type="evidence" value="ECO:0007669"/>
    <property type="project" value="InterPro"/>
</dbReference>
<dbReference type="Gene3D" id="3.40.50.150">
    <property type="entry name" value="Vaccinia Virus protein VP39"/>
    <property type="match status" value="1"/>
</dbReference>
<organism evidence="9 10">
    <name type="scientific">Alkalilimnicola ehrlichii</name>
    <dbReference type="NCBI Taxonomy" id="351052"/>
    <lineage>
        <taxon>Bacteria</taxon>
        <taxon>Pseudomonadati</taxon>
        <taxon>Pseudomonadota</taxon>
        <taxon>Gammaproteobacteria</taxon>
        <taxon>Chromatiales</taxon>
        <taxon>Ectothiorhodospiraceae</taxon>
        <taxon>Alkalilimnicola</taxon>
    </lineage>
</organism>
<evidence type="ECO:0000256" key="1">
    <source>
        <dbReference type="ARBA" id="ARBA00002649"/>
    </source>
</evidence>
<proteinExistence type="inferred from homology"/>
<dbReference type="InterPro" id="IPR004398">
    <property type="entry name" value="RNA_MeTrfase_RsmD"/>
</dbReference>
<dbReference type="EMBL" id="NFZW01000007">
    <property type="protein sequence ID" value="RFA37398.1"/>
    <property type="molecule type" value="Genomic_DNA"/>
</dbReference>
<gene>
    <name evidence="9" type="ORF">CAL65_08885</name>
</gene>
<accession>A0A3E0WX64</accession>
<evidence type="ECO:0000256" key="5">
    <source>
        <dbReference type="ARBA" id="ARBA00022603"/>
    </source>
</evidence>
<evidence type="ECO:0000256" key="3">
    <source>
        <dbReference type="ARBA" id="ARBA00012141"/>
    </source>
</evidence>
<keyword evidence="8" id="KW-0949">S-adenosyl-L-methionine</keyword>
<evidence type="ECO:0000313" key="9">
    <source>
        <dbReference type="EMBL" id="RFA37398.1"/>
    </source>
</evidence>
<dbReference type="PROSITE" id="PS00092">
    <property type="entry name" value="N6_MTASE"/>
    <property type="match status" value="1"/>
</dbReference>
<comment type="caution">
    <text evidence="9">The sequence shown here is derived from an EMBL/GenBank/DDBJ whole genome shotgun (WGS) entry which is preliminary data.</text>
</comment>